<proteinExistence type="predicted"/>
<organism evidence="3 4">
    <name type="scientific">Nakamurella aerolata</name>
    <dbReference type="NCBI Taxonomy" id="1656892"/>
    <lineage>
        <taxon>Bacteria</taxon>
        <taxon>Bacillati</taxon>
        <taxon>Actinomycetota</taxon>
        <taxon>Actinomycetes</taxon>
        <taxon>Nakamurellales</taxon>
        <taxon>Nakamurellaceae</taxon>
        <taxon>Nakamurella</taxon>
    </lineage>
</organism>
<feature type="compositionally biased region" description="Gly residues" evidence="1">
    <location>
        <begin position="61"/>
        <end position="83"/>
    </location>
</feature>
<feature type="region of interest" description="Disordered" evidence="1">
    <location>
        <begin position="21"/>
        <end position="100"/>
    </location>
</feature>
<protein>
    <submittedName>
        <fullName evidence="3">Uncharacterized protein</fullName>
    </submittedName>
</protein>
<dbReference type="Proteomes" id="UP000562984">
    <property type="component" value="Unassembled WGS sequence"/>
</dbReference>
<evidence type="ECO:0000313" key="3">
    <source>
        <dbReference type="EMBL" id="NNG34896.1"/>
    </source>
</evidence>
<keyword evidence="2" id="KW-0732">Signal</keyword>
<feature type="chain" id="PRO_5038722342" evidence="2">
    <location>
        <begin position="20"/>
        <end position="248"/>
    </location>
</feature>
<keyword evidence="4" id="KW-1185">Reference proteome</keyword>
<accession>A0A849A5H6</accession>
<dbReference type="EMBL" id="JABEND010000002">
    <property type="protein sequence ID" value="NNG34896.1"/>
    <property type="molecule type" value="Genomic_DNA"/>
</dbReference>
<evidence type="ECO:0000256" key="1">
    <source>
        <dbReference type="SAM" id="MobiDB-lite"/>
    </source>
</evidence>
<gene>
    <name evidence="3" type="ORF">HKD39_04015</name>
</gene>
<evidence type="ECO:0000313" key="4">
    <source>
        <dbReference type="Proteomes" id="UP000562984"/>
    </source>
</evidence>
<sequence>MKRMTGVVAAAAAATVILAGCGNETSGNASGASPAANEQTTDQQTTDQQTTGGTDSSTGGDSTGGDSTGGESSGGQLPGGESSGGASANAPTTTFGADAQADETTVAWMTTFCEGIKPGMEQMKNFGSAASASGTDPKSMMTKLAGPMETMGKSFTDTAAALKDKPAPTFSGGEAFAKTVVDGMGTMGGKVTEVATAMKNGDMAKVAEMQSTMTDLGKTFSGVTTDPAAQKVFLSVPACKEIKTAMGG</sequence>
<name>A0A849A5H6_9ACTN</name>
<feature type="compositionally biased region" description="Low complexity" evidence="1">
    <location>
        <begin position="26"/>
        <end position="60"/>
    </location>
</feature>
<reference evidence="3 4" key="1">
    <citation type="submission" date="2020-05" db="EMBL/GenBank/DDBJ databases">
        <title>Nakamurella sp. DB0629 isolated from air conditioner.</title>
        <authorList>
            <person name="Kim D.H."/>
            <person name="Kim D.-U."/>
        </authorList>
    </citation>
    <scope>NUCLEOTIDE SEQUENCE [LARGE SCALE GENOMIC DNA]</scope>
    <source>
        <strain evidence="3 4">DB0629</strain>
    </source>
</reference>
<comment type="caution">
    <text evidence="3">The sequence shown here is derived from an EMBL/GenBank/DDBJ whole genome shotgun (WGS) entry which is preliminary data.</text>
</comment>
<dbReference type="AlphaFoldDB" id="A0A849A5H6"/>
<dbReference type="RefSeq" id="WP_171198448.1">
    <property type="nucleotide sequence ID" value="NZ_JABEND010000002.1"/>
</dbReference>
<dbReference type="PROSITE" id="PS51257">
    <property type="entry name" value="PROKAR_LIPOPROTEIN"/>
    <property type="match status" value="1"/>
</dbReference>
<feature type="signal peptide" evidence="2">
    <location>
        <begin position="1"/>
        <end position="19"/>
    </location>
</feature>
<evidence type="ECO:0000256" key="2">
    <source>
        <dbReference type="SAM" id="SignalP"/>
    </source>
</evidence>